<organism evidence="1 2">
    <name type="scientific">Hibiscus sabdariffa</name>
    <name type="common">roselle</name>
    <dbReference type="NCBI Taxonomy" id="183260"/>
    <lineage>
        <taxon>Eukaryota</taxon>
        <taxon>Viridiplantae</taxon>
        <taxon>Streptophyta</taxon>
        <taxon>Embryophyta</taxon>
        <taxon>Tracheophyta</taxon>
        <taxon>Spermatophyta</taxon>
        <taxon>Magnoliopsida</taxon>
        <taxon>eudicotyledons</taxon>
        <taxon>Gunneridae</taxon>
        <taxon>Pentapetalae</taxon>
        <taxon>rosids</taxon>
        <taxon>malvids</taxon>
        <taxon>Malvales</taxon>
        <taxon>Malvaceae</taxon>
        <taxon>Malvoideae</taxon>
        <taxon>Hibiscus</taxon>
    </lineage>
</organism>
<proteinExistence type="predicted"/>
<keyword evidence="2" id="KW-1185">Reference proteome</keyword>
<name>A0ABR2FXS5_9ROSI</name>
<protein>
    <submittedName>
        <fullName evidence="1">Uncharacterized protein</fullName>
    </submittedName>
</protein>
<evidence type="ECO:0000313" key="1">
    <source>
        <dbReference type="EMBL" id="KAK8589007.1"/>
    </source>
</evidence>
<reference evidence="1 2" key="1">
    <citation type="journal article" date="2024" name="G3 (Bethesda)">
        <title>Genome assembly of Hibiscus sabdariffa L. provides insights into metabolisms of medicinal natural products.</title>
        <authorList>
            <person name="Kim T."/>
        </authorList>
    </citation>
    <scope>NUCLEOTIDE SEQUENCE [LARGE SCALE GENOMIC DNA]</scope>
    <source>
        <strain evidence="1">TK-2024</strain>
        <tissue evidence="1">Old leaves</tissue>
    </source>
</reference>
<gene>
    <name evidence="1" type="ORF">V6N12_023416</name>
</gene>
<accession>A0ABR2FXS5</accession>
<dbReference type="Proteomes" id="UP001472677">
    <property type="component" value="Unassembled WGS sequence"/>
</dbReference>
<comment type="caution">
    <text evidence="1">The sequence shown here is derived from an EMBL/GenBank/DDBJ whole genome shotgun (WGS) entry which is preliminary data.</text>
</comment>
<sequence>MLQIKSKRESLFTLRESFLPLEPKVVGTRNDAGDAFFGGVIGGENNPGFAQRFGPFIAILSRTLHQVDVAGGILVLTGHMDSELSLCAGRNFQGLKDGGVVGLIVAYQFHGSTCQL</sequence>
<dbReference type="EMBL" id="JBBPBM010000004">
    <property type="protein sequence ID" value="KAK8589007.1"/>
    <property type="molecule type" value="Genomic_DNA"/>
</dbReference>
<evidence type="ECO:0000313" key="2">
    <source>
        <dbReference type="Proteomes" id="UP001472677"/>
    </source>
</evidence>